<proteinExistence type="predicted"/>
<evidence type="ECO:0000313" key="3">
    <source>
        <dbReference type="EMBL" id="MBK0397746.1"/>
    </source>
</evidence>
<evidence type="ECO:0000256" key="1">
    <source>
        <dbReference type="SAM" id="SignalP"/>
    </source>
</evidence>
<accession>A0A8J7M3N8</accession>
<dbReference type="Gene3D" id="2.120.10.30">
    <property type="entry name" value="TolB, C-terminal domain"/>
    <property type="match status" value="1"/>
</dbReference>
<evidence type="ECO:0000313" key="4">
    <source>
        <dbReference type="Proteomes" id="UP000655420"/>
    </source>
</evidence>
<dbReference type="RefSeq" id="WP_200605821.1">
    <property type="nucleotide sequence ID" value="NZ_JAEHHL010000001.1"/>
</dbReference>
<dbReference type="PANTHER" id="PTHR19328:SF75">
    <property type="entry name" value="ALDOSE SUGAR DEHYDROGENASE YLII"/>
    <property type="match status" value="1"/>
</dbReference>
<sequence>MRLLRLASCIALGLGLAAGGARAETFDTSAGPVEVTRIVSGLDTPWAVAFLPGGNMLITERDGKLLHLDAAGQRIEVDGVPAVRASGQGGLLDVVAANDFARSREIFLTYSEPAEGGAHTAVAVARLSEDAARLENLRVIFRMTPTVSGGRHFGSRVVERADGTLFVTLGERGQDTRAQDVTTHLGKVVRINRDGSIPSDNPDFGPGAAPGLWSIGHRNPQGAALDAEGRLWTVAHGARGGDEINRPEAGRNYGWPVITFGRAYSGLPIGEGTHKEGMEQPVTYWDPSIAPSGMAILSGRMFPGWEGDIFVGSLKDDYVSRLDREGDRVTSEEGLFRGAFARIRDVREGPDGALWFLSEGDGALYRVTPAD</sequence>
<dbReference type="EMBL" id="JAEHHL010000001">
    <property type="protein sequence ID" value="MBK0397746.1"/>
    <property type="molecule type" value="Genomic_DNA"/>
</dbReference>
<organism evidence="3 4">
    <name type="scientific">Thermohalobaculum xanthum</name>
    <dbReference type="NCBI Taxonomy" id="2753746"/>
    <lineage>
        <taxon>Bacteria</taxon>
        <taxon>Pseudomonadati</taxon>
        <taxon>Pseudomonadota</taxon>
        <taxon>Alphaproteobacteria</taxon>
        <taxon>Rhodobacterales</taxon>
        <taxon>Paracoccaceae</taxon>
        <taxon>Thermohalobaculum</taxon>
    </lineage>
</organism>
<dbReference type="AlphaFoldDB" id="A0A8J7M3N8"/>
<reference evidence="3" key="1">
    <citation type="submission" date="2020-12" db="EMBL/GenBank/DDBJ databases">
        <title>Bacterial taxonomy.</title>
        <authorList>
            <person name="Pan X."/>
        </authorList>
    </citation>
    <scope>NUCLEOTIDE SEQUENCE</scope>
    <source>
        <strain evidence="3">M0105</strain>
    </source>
</reference>
<feature type="chain" id="PRO_5035286191" evidence="1">
    <location>
        <begin position="24"/>
        <end position="371"/>
    </location>
</feature>
<dbReference type="InterPro" id="IPR011042">
    <property type="entry name" value="6-blade_b-propeller_TolB-like"/>
</dbReference>
<name>A0A8J7M3N8_9RHOB</name>
<dbReference type="InterPro" id="IPR011041">
    <property type="entry name" value="Quinoprot_gluc/sorb_DH_b-prop"/>
</dbReference>
<protein>
    <submittedName>
        <fullName evidence="3">PQQ-dependent sugar dehydrogenase</fullName>
    </submittedName>
</protein>
<gene>
    <name evidence="3" type="ORF">H0I76_00950</name>
</gene>
<feature type="domain" description="Glucose/Sorbosone dehydrogenase" evidence="2">
    <location>
        <begin position="42"/>
        <end position="366"/>
    </location>
</feature>
<evidence type="ECO:0000259" key="2">
    <source>
        <dbReference type="Pfam" id="PF07995"/>
    </source>
</evidence>
<dbReference type="SUPFAM" id="SSF50952">
    <property type="entry name" value="Soluble quinoprotein glucose dehydrogenase"/>
    <property type="match status" value="1"/>
</dbReference>
<dbReference type="InterPro" id="IPR012938">
    <property type="entry name" value="Glc/Sorbosone_DH"/>
</dbReference>
<feature type="signal peptide" evidence="1">
    <location>
        <begin position="1"/>
        <end position="23"/>
    </location>
</feature>
<dbReference type="PANTHER" id="PTHR19328">
    <property type="entry name" value="HEDGEHOG-INTERACTING PROTEIN"/>
    <property type="match status" value="1"/>
</dbReference>
<comment type="caution">
    <text evidence="3">The sequence shown here is derived from an EMBL/GenBank/DDBJ whole genome shotgun (WGS) entry which is preliminary data.</text>
</comment>
<dbReference type="Pfam" id="PF07995">
    <property type="entry name" value="GSDH"/>
    <property type="match status" value="1"/>
</dbReference>
<keyword evidence="4" id="KW-1185">Reference proteome</keyword>
<keyword evidence="1" id="KW-0732">Signal</keyword>
<dbReference type="Proteomes" id="UP000655420">
    <property type="component" value="Unassembled WGS sequence"/>
</dbReference>